<dbReference type="EMBL" id="FOIQ01000002">
    <property type="protein sequence ID" value="SEV97472.1"/>
    <property type="molecule type" value="Genomic_DNA"/>
</dbReference>
<feature type="transmembrane region" description="Helical" evidence="5">
    <location>
        <begin position="198"/>
        <end position="218"/>
    </location>
</feature>
<keyword evidence="4 5" id="KW-0472">Membrane</keyword>
<protein>
    <submittedName>
        <fullName evidence="6">Bile acid:Na+ symporter, BASS family</fullName>
    </submittedName>
</protein>
<feature type="transmembrane region" description="Helical" evidence="5">
    <location>
        <begin position="12"/>
        <end position="37"/>
    </location>
</feature>
<proteinExistence type="predicted"/>
<keyword evidence="7" id="KW-1185">Reference proteome</keyword>
<feature type="transmembrane region" description="Helical" evidence="5">
    <location>
        <begin position="100"/>
        <end position="120"/>
    </location>
</feature>
<evidence type="ECO:0000313" key="6">
    <source>
        <dbReference type="EMBL" id="SEV97472.1"/>
    </source>
</evidence>
<evidence type="ECO:0000256" key="4">
    <source>
        <dbReference type="ARBA" id="ARBA00023136"/>
    </source>
</evidence>
<dbReference type="RefSeq" id="WP_091900330.1">
    <property type="nucleotide sequence ID" value="NZ_FOIQ01000002.1"/>
</dbReference>
<feature type="transmembrane region" description="Helical" evidence="5">
    <location>
        <begin position="267"/>
        <end position="285"/>
    </location>
</feature>
<keyword evidence="2 5" id="KW-0812">Transmembrane</keyword>
<evidence type="ECO:0000256" key="1">
    <source>
        <dbReference type="ARBA" id="ARBA00004141"/>
    </source>
</evidence>
<evidence type="ECO:0000256" key="3">
    <source>
        <dbReference type="ARBA" id="ARBA00022989"/>
    </source>
</evidence>
<feature type="transmembrane region" description="Helical" evidence="5">
    <location>
        <begin position="72"/>
        <end position="94"/>
    </location>
</feature>
<organism evidence="6 7">
    <name type="scientific">Prevotella aff. ruminicola Tc2-24</name>
    <dbReference type="NCBI Taxonomy" id="81582"/>
    <lineage>
        <taxon>Bacteria</taxon>
        <taxon>Pseudomonadati</taxon>
        <taxon>Bacteroidota</taxon>
        <taxon>Bacteroidia</taxon>
        <taxon>Bacteroidales</taxon>
        <taxon>Prevotellaceae</taxon>
        <taxon>Prevotella</taxon>
    </lineage>
</organism>
<dbReference type="PANTHER" id="PTHR10361">
    <property type="entry name" value="SODIUM-BILE ACID COTRANSPORTER"/>
    <property type="match status" value="1"/>
</dbReference>
<feature type="transmembrane region" description="Helical" evidence="5">
    <location>
        <begin position="230"/>
        <end position="255"/>
    </location>
</feature>
<evidence type="ECO:0000256" key="2">
    <source>
        <dbReference type="ARBA" id="ARBA00022692"/>
    </source>
</evidence>
<dbReference type="InterPro" id="IPR004710">
    <property type="entry name" value="Bilac:Na_transpt"/>
</dbReference>
<dbReference type="Gene3D" id="1.20.1530.20">
    <property type="match status" value="1"/>
</dbReference>
<dbReference type="GO" id="GO:0016020">
    <property type="term" value="C:membrane"/>
    <property type="evidence" value="ECO:0007669"/>
    <property type="project" value="UniProtKB-SubCell"/>
</dbReference>
<evidence type="ECO:0000313" key="7">
    <source>
        <dbReference type="Proteomes" id="UP000199373"/>
    </source>
</evidence>
<name>A0A1I0N9R5_9BACT</name>
<feature type="transmembrane region" description="Helical" evidence="5">
    <location>
        <begin position="291"/>
        <end position="313"/>
    </location>
</feature>
<dbReference type="InterPro" id="IPR038770">
    <property type="entry name" value="Na+/solute_symporter_sf"/>
</dbReference>
<feature type="transmembrane region" description="Helical" evidence="5">
    <location>
        <begin position="127"/>
        <end position="149"/>
    </location>
</feature>
<dbReference type="PANTHER" id="PTHR10361:SF28">
    <property type="entry name" value="P3 PROTEIN-RELATED"/>
    <property type="match status" value="1"/>
</dbReference>
<dbReference type="InterPro" id="IPR002657">
    <property type="entry name" value="BilAc:Na_symport/Acr3"/>
</dbReference>
<reference evidence="6 7" key="1">
    <citation type="submission" date="2016-10" db="EMBL/GenBank/DDBJ databases">
        <authorList>
            <person name="de Groot N.N."/>
        </authorList>
    </citation>
    <scope>NUCLEOTIDE SEQUENCE [LARGE SCALE GENOMIC DNA]</scope>
    <source>
        <strain evidence="6 7">TC2-24</strain>
    </source>
</reference>
<accession>A0A1I0N9R5</accession>
<feature type="transmembrane region" description="Helical" evidence="5">
    <location>
        <begin position="161"/>
        <end position="186"/>
    </location>
</feature>
<gene>
    <name evidence="6" type="ORF">SAMN04487850_1047</name>
</gene>
<sequence>MLKILQQTSRWLASNASFFIIAVAVFTFLIPGVFGWVRGNTQTIILGMIMLTMGLTLTTDDFRILARRPLDILVGACAQFLIMPCVAWLLVRVFRLEPALALGILLVGCCPGGVSSNIMSYLCHGDVAFSVGMTCASTLLAPVMTPLLMELTAGAIIEIDAIGMFLNILIVTIIPVGIGCFLNYTYSHRKSFPTVQSLMPGVSVICLACIVGGVISTVHDALIARGLLLFIWTFAVVFCHNSLGYLLGWTSGYLAKFNTAKKRTISIEVGMQNAGLATVLASTFFAVQPLSILPCAISCAWHSVSGTILAGLFQKWDERKMPD</sequence>
<dbReference type="Pfam" id="PF01758">
    <property type="entry name" value="SBF"/>
    <property type="match status" value="1"/>
</dbReference>
<comment type="subcellular location">
    <subcellularLocation>
        <location evidence="1">Membrane</location>
        <topology evidence="1">Multi-pass membrane protein</topology>
    </subcellularLocation>
</comment>
<feature type="transmembrane region" description="Helical" evidence="5">
    <location>
        <begin position="43"/>
        <end position="60"/>
    </location>
</feature>
<dbReference type="AlphaFoldDB" id="A0A1I0N9R5"/>
<evidence type="ECO:0000256" key="5">
    <source>
        <dbReference type="SAM" id="Phobius"/>
    </source>
</evidence>
<dbReference type="Proteomes" id="UP000199373">
    <property type="component" value="Unassembled WGS sequence"/>
</dbReference>
<keyword evidence="3 5" id="KW-1133">Transmembrane helix</keyword>